<accession>A0A2P2PGU3</accession>
<sequence>MLTIFSRRTPKVCKTTILATNFCAC</sequence>
<protein>
    <submittedName>
        <fullName evidence="1">Uncharacterized protein</fullName>
    </submittedName>
</protein>
<organism evidence="1">
    <name type="scientific">Rhizophora mucronata</name>
    <name type="common">Asiatic mangrove</name>
    <dbReference type="NCBI Taxonomy" id="61149"/>
    <lineage>
        <taxon>Eukaryota</taxon>
        <taxon>Viridiplantae</taxon>
        <taxon>Streptophyta</taxon>
        <taxon>Embryophyta</taxon>
        <taxon>Tracheophyta</taxon>
        <taxon>Spermatophyta</taxon>
        <taxon>Magnoliopsida</taxon>
        <taxon>eudicotyledons</taxon>
        <taxon>Gunneridae</taxon>
        <taxon>Pentapetalae</taxon>
        <taxon>rosids</taxon>
        <taxon>fabids</taxon>
        <taxon>Malpighiales</taxon>
        <taxon>Rhizophoraceae</taxon>
        <taxon>Rhizophora</taxon>
    </lineage>
</organism>
<name>A0A2P2PGU3_RHIMU</name>
<dbReference type="AlphaFoldDB" id="A0A2P2PGU3"/>
<dbReference type="EMBL" id="GGEC01073466">
    <property type="protein sequence ID" value="MBX53950.1"/>
    <property type="molecule type" value="Transcribed_RNA"/>
</dbReference>
<proteinExistence type="predicted"/>
<evidence type="ECO:0000313" key="1">
    <source>
        <dbReference type="EMBL" id="MBX53950.1"/>
    </source>
</evidence>
<reference evidence="1" key="1">
    <citation type="submission" date="2018-02" db="EMBL/GenBank/DDBJ databases">
        <title>Rhizophora mucronata_Transcriptome.</title>
        <authorList>
            <person name="Meera S.P."/>
            <person name="Sreeshan A."/>
            <person name="Augustine A."/>
        </authorList>
    </citation>
    <scope>NUCLEOTIDE SEQUENCE</scope>
    <source>
        <tissue evidence="1">Leaf</tissue>
    </source>
</reference>